<organism evidence="2 3">
    <name type="scientific">Morchella conica CCBAS932</name>
    <dbReference type="NCBI Taxonomy" id="1392247"/>
    <lineage>
        <taxon>Eukaryota</taxon>
        <taxon>Fungi</taxon>
        <taxon>Dikarya</taxon>
        <taxon>Ascomycota</taxon>
        <taxon>Pezizomycotina</taxon>
        <taxon>Pezizomycetes</taxon>
        <taxon>Pezizales</taxon>
        <taxon>Morchellaceae</taxon>
        <taxon>Morchella</taxon>
    </lineage>
</organism>
<dbReference type="AlphaFoldDB" id="A0A3N4L1S4"/>
<gene>
    <name evidence="2" type="ORF">P167DRAFT_601965</name>
</gene>
<evidence type="ECO:0000256" key="1">
    <source>
        <dbReference type="SAM" id="Phobius"/>
    </source>
</evidence>
<feature type="transmembrane region" description="Helical" evidence="1">
    <location>
        <begin position="243"/>
        <end position="262"/>
    </location>
</feature>
<reference evidence="2 3" key="1">
    <citation type="journal article" date="2018" name="Nat. Ecol. Evol.">
        <title>Pezizomycetes genomes reveal the molecular basis of ectomycorrhizal truffle lifestyle.</title>
        <authorList>
            <person name="Murat C."/>
            <person name="Payen T."/>
            <person name="Noel B."/>
            <person name="Kuo A."/>
            <person name="Morin E."/>
            <person name="Chen J."/>
            <person name="Kohler A."/>
            <person name="Krizsan K."/>
            <person name="Balestrini R."/>
            <person name="Da Silva C."/>
            <person name="Montanini B."/>
            <person name="Hainaut M."/>
            <person name="Levati E."/>
            <person name="Barry K.W."/>
            <person name="Belfiori B."/>
            <person name="Cichocki N."/>
            <person name="Clum A."/>
            <person name="Dockter R.B."/>
            <person name="Fauchery L."/>
            <person name="Guy J."/>
            <person name="Iotti M."/>
            <person name="Le Tacon F."/>
            <person name="Lindquist E.A."/>
            <person name="Lipzen A."/>
            <person name="Malagnac F."/>
            <person name="Mello A."/>
            <person name="Molinier V."/>
            <person name="Miyauchi S."/>
            <person name="Poulain J."/>
            <person name="Riccioni C."/>
            <person name="Rubini A."/>
            <person name="Sitrit Y."/>
            <person name="Splivallo R."/>
            <person name="Traeger S."/>
            <person name="Wang M."/>
            <person name="Zifcakova L."/>
            <person name="Wipf D."/>
            <person name="Zambonelli A."/>
            <person name="Paolocci F."/>
            <person name="Nowrousian M."/>
            <person name="Ottonello S."/>
            <person name="Baldrian P."/>
            <person name="Spatafora J.W."/>
            <person name="Henrissat B."/>
            <person name="Nagy L.G."/>
            <person name="Aury J.M."/>
            <person name="Wincker P."/>
            <person name="Grigoriev I.V."/>
            <person name="Bonfante P."/>
            <person name="Martin F.M."/>
        </authorList>
    </citation>
    <scope>NUCLEOTIDE SEQUENCE [LARGE SCALE GENOMIC DNA]</scope>
    <source>
        <strain evidence="2 3">CCBAS932</strain>
    </source>
</reference>
<protein>
    <recommendedName>
        <fullName evidence="4">Integral membrane protein</fullName>
    </recommendedName>
</protein>
<keyword evidence="1" id="KW-0472">Membrane</keyword>
<feature type="transmembrane region" description="Helical" evidence="1">
    <location>
        <begin position="282"/>
        <end position="301"/>
    </location>
</feature>
<name>A0A3N4L1S4_9PEZI</name>
<dbReference type="InParanoid" id="A0A3N4L1S4"/>
<keyword evidence="3" id="KW-1185">Reference proteome</keyword>
<feature type="transmembrane region" description="Helical" evidence="1">
    <location>
        <begin position="107"/>
        <end position="131"/>
    </location>
</feature>
<feature type="transmembrane region" description="Helical" evidence="1">
    <location>
        <begin position="206"/>
        <end position="223"/>
    </location>
</feature>
<sequence length="332" mass="38034">MAPRRGASGEMTGPTEPSPEVIYPIVDYSNSPRAMMEAPVAINCLYLVGLLSSAFIFYRYTNRDIRKGLLAQLPFAFIFLSSSTIFNIITGTLFLAEDLSVRQTYNIMRGFFTMCYYLGKLCLLESVFSILHNRLCALSPGRTPRLALLMIYLDRFFVTVMFMIVITIMGFNIKYTMDSNDMYRGRNGVTWENSVGRYQIHWDRVVFVYDFMLLICGLHFSNFSSHLLRRADKLNQDKREIKILLALISTAIIVNGMFFVLVDLMSLRDIVYPWARINVAQTVIDTITMLSAIAGVLWVAMRREDWVPGITGSGTAPHLRDIIRDRRRLQGY</sequence>
<evidence type="ECO:0000313" key="3">
    <source>
        <dbReference type="Proteomes" id="UP000277580"/>
    </source>
</evidence>
<dbReference type="EMBL" id="ML119107">
    <property type="protein sequence ID" value="RPB16776.1"/>
    <property type="molecule type" value="Genomic_DNA"/>
</dbReference>
<feature type="transmembrane region" description="Helical" evidence="1">
    <location>
        <begin position="152"/>
        <end position="173"/>
    </location>
</feature>
<keyword evidence="1" id="KW-0812">Transmembrane</keyword>
<evidence type="ECO:0000313" key="2">
    <source>
        <dbReference type="EMBL" id="RPB16776.1"/>
    </source>
</evidence>
<evidence type="ECO:0008006" key="4">
    <source>
        <dbReference type="Google" id="ProtNLM"/>
    </source>
</evidence>
<feature type="transmembrane region" description="Helical" evidence="1">
    <location>
        <begin position="73"/>
        <end position="95"/>
    </location>
</feature>
<proteinExistence type="predicted"/>
<keyword evidence="1" id="KW-1133">Transmembrane helix</keyword>
<feature type="transmembrane region" description="Helical" evidence="1">
    <location>
        <begin position="40"/>
        <end position="61"/>
    </location>
</feature>
<accession>A0A3N4L1S4</accession>
<dbReference type="Proteomes" id="UP000277580">
    <property type="component" value="Unassembled WGS sequence"/>
</dbReference>
<dbReference type="OrthoDB" id="5311180at2759"/>